<dbReference type="PROSITE" id="PS00678">
    <property type="entry name" value="WD_REPEATS_1"/>
    <property type="match status" value="1"/>
</dbReference>
<comment type="caution">
    <text evidence="6">The sequence shown here is derived from an EMBL/GenBank/DDBJ whole genome shotgun (WGS) entry which is preliminary data.</text>
</comment>
<feature type="compositionally biased region" description="Basic and acidic residues" evidence="5">
    <location>
        <begin position="549"/>
        <end position="566"/>
    </location>
</feature>
<dbReference type="GO" id="GO:0006364">
    <property type="term" value="P:rRNA processing"/>
    <property type="evidence" value="ECO:0007669"/>
    <property type="project" value="InterPro"/>
</dbReference>
<evidence type="ECO:0000256" key="4">
    <source>
        <dbReference type="PROSITE-ProRule" id="PRU00221"/>
    </source>
</evidence>
<dbReference type="InterPro" id="IPR044285">
    <property type="entry name" value="PWP1"/>
</dbReference>
<feature type="compositionally biased region" description="Acidic residues" evidence="5">
    <location>
        <begin position="567"/>
        <end position="589"/>
    </location>
</feature>
<name>A0AAV5QTN2_9ASCO</name>
<dbReference type="Gene3D" id="2.130.10.10">
    <property type="entry name" value="YVTN repeat-like/Quinoprotein amine dehydrogenase"/>
    <property type="match status" value="1"/>
</dbReference>
<feature type="compositionally biased region" description="Acidic residues" evidence="5">
    <location>
        <begin position="73"/>
        <end position="93"/>
    </location>
</feature>
<keyword evidence="7" id="KW-1185">Reference proteome</keyword>
<protein>
    <submittedName>
        <fullName evidence="6">rRNA-processing protein</fullName>
    </submittedName>
</protein>
<dbReference type="PANTHER" id="PTHR14091">
    <property type="entry name" value="PERIODIC TRYPTOPHAN PROTEIN 1"/>
    <property type="match status" value="1"/>
</dbReference>
<proteinExistence type="predicted"/>
<keyword evidence="2 4" id="KW-0853">WD repeat</keyword>
<dbReference type="InterPro" id="IPR019775">
    <property type="entry name" value="WD40_repeat_CS"/>
</dbReference>
<dbReference type="Proteomes" id="UP001360560">
    <property type="component" value="Unassembled WGS sequence"/>
</dbReference>
<dbReference type="InterPro" id="IPR036322">
    <property type="entry name" value="WD40_repeat_dom_sf"/>
</dbReference>
<dbReference type="AlphaFoldDB" id="A0AAV5QTN2"/>
<evidence type="ECO:0000256" key="2">
    <source>
        <dbReference type="ARBA" id="ARBA00022574"/>
    </source>
</evidence>
<dbReference type="PROSITE" id="PS50294">
    <property type="entry name" value="WD_REPEATS_REGION"/>
    <property type="match status" value="1"/>
</dbReference>
<dbReference type="EMBL" id="BTFZ01000013">
    <property type="protein sequence ID" value="GMM37937.1"/>
    <property type="molecule type" value="Genomic_DNA"/>
</dbReference>
<feature type="repeat" description="WD" evidence="4">
    <location>
        <begin position="422"/>
        <end position="457"/>
    </location>
</feature>
<sequence>MISANCWVPRGFASEFPEKYELDDEEIERINQMAQLQLEDAQQDLEDATEENADSDAPSKAAEASKALKSQVDIDDDLKEYDFEHYDDDEKDEEGQKVSFIPGLSTARFVQEDEGADPYLSLPTDVDQNEDKRDLQIYPTDNLILSGRTEDDVSYLDVYVYDDGAGAPEGAEEDDKDKLDPDVENGMVRESNLYVHHDLMLPSFPLCTEWLNFRPNGTNDNNNIGNFAAIGTFDPQIEIWNLDSIDRAFPDAILGDHSTLDGSLLKKNKKKGKKSAHVTTHHTDAILSLSHNKAHRAVLASSSADKTVKLWDLTTCVAARSMNTIHNGKSVSSIQWHPNLTQAGAGSILLSGGYDSTVAISDVRISNESDMVKRWTVNPGEEVENVRWGDQSNDNIFYAGTDAGVIYGFDIRNEGKKPLWKLQAHDSGISSLEVNQYVPGMLVTSGMGDKYVKLWKVPVESIDKSTIKPSMILSRDLGVGNVLSTSFAGDIEVAGHLVAGGVTGPLKIWDAFSNKTVRKSFREPLKDLQTLAREQANNNGRASRIARKYNKDSNEQMFEADVRENEDKEDEEDGGDEEEQDDDEMEDDE</sequence>
<organism evidence="6 7">
    <name type="scientific">Saccharomycopsis crataegensis</name>
    <dbReference type="NCBI Taxonomy" id="43959"/>
    <lineage>
        <taxon>Eukaryota</taxon>
        <taxon>Fungi</taxon>
        <taxon>Dikarya</taxon>
        <taxon>Ascomycota</taxon>
        <taxon>Saccharomycotina</taxon>
        <taxon>Saccharomycetes</taxon>
        <taxon>Saccharomycopsidaceae</taxon>
        <taxon>Saccharomycopsis</taxon>
    </lineage>
</organism>
<dbReference type="InterPro" id="IPR015943">
    <property type="entry name" value="WD40/YVTN_repeat-like_dom_sf"/>
</dbReference>
<dbReference type="PANTHER" id="PTHR14091:SF0">
    <property type="entry name" value="PERIODIC TRYPTOPHAN PROTEIN 1 HOMOLOG"/>
    <property type="match status" value="1"/>
</dbReference>
<dbReference type="Pfam" id="PF00400">
    <property type="entry name" value="WD40"/>
    <property type="match status" value="3"/>
</dbReference>
<evidence type="ECO:0000256" key="5">
    <source>
        <dbReference type="SAM" id="MobiDB-lite"/>
    </source>
</evidence>
<dbReference type="InterPro" id="IPR020472">
    <property type="entry name" value="WD40_PAC1"/>
</dbReference>
<evidence type="ECO:0000313" key="6">
    <source>
        <dbReference type="EMBL" id="GMM37937.1"/>
    </source>
</evidence>
<dbReference type="PRINTS" id="PR00320">
    <property type="entry name" value="GPROTEINBRPT"/>
</dbReference>
<feature type="region of interest" description="Disordered" evidence="5">
    <location>
        <begin position="40"/>
        <end position="99"/>
    </location>
</feature>
<dbReference type="GO" id="GO:0005634">
    <property type="term" value="C:nucleus"/>
    <property type="evidence" value="ECO:0007669"/>
    <property type="project" value="TreeGrafter"/>
</dbReference>
<dbReference type="PROSITE" id="PS50082">
    <property type="entry name" value="WD_REPEATS_2"/>
    <property type="match status" value="2"/>
</dbReference>
<keyword evidence="1" id="KW-0597">Phosphoprotein</keyword>
<dbReference type="SUPFAM" id="SSF50978">
    <property type="entry name" value="WD40 repeat-like"/>
    <property type="match status" value="1"/>
</dbReference>
<feature type="repeat" description="WD" evidence="4">
    <location>
        <begin position="279"/>
        <end position="321"/>
    </location>
</feature>
<dbReference type="RefSeq" id="XP_064854933.1">
    <property type="nucleotide sequence ID" value="XM_064998861.1"/>
</dbReference>
<gene>
    <name evidence="6" type="ORF">DASC09_052620</name>
</gene>
<feature type="compositionally biased region" description="Low complexity" evidence="5">
    <location>
        <begin position="55"/>
        <end position="70"/>
    </location>
</feature>
<dbReference type="GeneID" id="90075912"/>
<feature type="compositionally biased region" description="Acidic residues" evidence="5">
    <location>
        <begin position="41"/>
        <end position="54"/>
    </location>
</feature>
<evidence type="ECO:0000256" key="1">
    <source>
        <dbReference type="ARBA" id="ARBA00022553"/>
    </source>
</evidence>
<reference evidence="6 7" key="1">
    <citation type="journal article" date="2023" name="Elife">
        <title>Identification of key yeast species and microbe-microbe interactions impacting larval growth of Drosophila in the wild.</title>
        <authorList>
            <person name="Mure A."/>
            <person name="Sugiura Y."/>
            <person name="Maeda R."/>
            <person name="Honda K."/>
            <person name="Sakurai N."/>
            <person name="Takahashi Y."/>
            <person name="Watada M."/>
            <person name="Katoh T."/>
            <person name="Gotoh A."/>
            <person name="Gotoh Y."/>
            <person name="Taniguchi I."/>
            <person name="Nakamura K."/>
            <person name="Hayashi T."/>
            <person name="Katayama T."/>
            <person name="Uemura T."/>
            <person name="Hattori Y."/>
        </authorList>
    </citation>
    <scope>NUCLEOTIDE SEQUENCE [LARGE SCALE GENOMIC DNA]</scope>
    <source>
        <strain evidence="6 7">SC-9</strain>
    </source>
</reference>
<keyword evidence="3" id="KW-0677">Repeat</keyword>
<feature type="region of interest" description="Disordered" evidence="5">
    <location>
        <begin position="536"/>
        <end position="589"/>
    </location>
</feature>
<evidence type="ECO:0000256" key="3">
    <source>
        <dbReference type="ARBA" id="ARBA00022737"/>
    </source>
</evidence>
<dbReference type="InterPro" id="IPR001680">
    <property type="entry name" value="WD40_rpt"/>
</dbReference>
<accession>A0AAV5QTN2</accession>
<dbReference type="SMART" id="SM00320">
    <property type="entry name" value="WD40"/>
    <property type="match status" value="4"/>
</dbReference>
<evidence type="ECO:0000313" key="7">
    <source>
        <dbReference type="Proteomes" id="UP001360560"/>
    </source>
</evidence>